<feature type="transmembrane region" description="Helical" evidence="7">
    <location>
        <begin position="38"/>
        <end position="55"/>
    </location>
</feature>
<protein>
    <submittedName>
        <fullName evidence="9">Permease of the drug/metabolite transporter (DMT) superfamily</fullName>
    </submittedName>
</protein>
<feature type="domain" description="EamA" evidence="8">
    <location>
        <begin position="148"/>
        <end position="278"/>
    </location>
</feature>
<evidence type="ECO:0000313" key="10">
    <source>
        <dbReference type="Proteomes" id="UP000184501"/>
    </source>
</evidence>
<feature type="transmembrane region" description="Helical" evidence="7">
    <location>
        <begin position="239"/>
        <end position="257"/>
    </location>
</feature>
<keyword evidence="5 7" id="KW-0472">Membrane</keyword>
<dbReference type="Pfam" id="PF00892">
    <property type="entry name" value="EamA"/>
    <property type="match status" value="2"/>
</dbReference>
<feature type="transmembrane region" description="Helical" evidence="7">
    <location>
        <begin position="147"/>
        <end position="165"/>
    </location>
</feature>
<proteinExistence type="inferred from homology"/>
<evidence type="ECO:0000256" key="5">
    <source>
        <dbReference type="ARBA" id="ARBA00023136"/>
    </source>
</evidence>
<feature type="transmembrane region" description="Helical" evidence="7">
    <location>
        <begin position="177"/>
        <end position="196"/>
    </location>
</feature>
<dbReference type="GO" id="GO:0016020">
    <property type="term" value="C:membrane"/>
    <property type="evidence" value="ECO:0007669"/>
    <property type="project" value="UniProtKB-SubCell"/>
</dbReference>
<feature type="transmembrane region" description="Helical" evidence="7">
    <location>
        <begin position="208"/>
        <end position="227"/>
    </location>
</feature>
<feature type="region of interest" description="Disordered" evidence="6">
    <location>
        <begin position="285"/>
        <end position="304"/>
    </location>
</feature>
<evidence type="ECO:0000313" key="9">
    <source>
        <dbReference type="EMBL" id="SHG56078.1"/>
    </source>
</evidence>
<comment type="subcellular location">
    <subcellularLocation>
        <location evidence="1">Membrane</location>
        <topology evidence="1">Multi-pass membrane protein</topology>
    </subcellularLocation>
</comment>
<feature type="transmembrane region" description="Helical" evidence="7">
    <location>
        <begin position="263"/>
        <end position="280"/>
    </location>
</feature>
<comment type="similarity">
    <text evidence="2">Belongs to the EamA transporter family.</text>
</comment>
<dbReference type="AlphaFoldDB" id="A0A1M5KTI3"/>
<evidence type="ECO:0000256" key="7">
    <source>
        <dbReference type="SAM" id="Phobius"/>
    </source>
</evidence>
<dbReference type="Proteomes" id="UP000184501">
    <property type="component" value="Unassembled WGS sequence"/>
</dbReference>
<dbReference type="PANTHER" id="PTHR32322">
    <property type="entry name" value="INNER MEMBRANE TRANSPORTER"/>
    <property type="match status" value="1"/>
</dbReference>
<dbReference type="InterPro" id="IPR000620">
    <property type="entry name" value="EamA_dom"/>
</dbReference>
<dbReference type="SUPFAM" id="SSF103481">
    <property type="entry name" value="Multidrug resistance efflux transporter EmrE"/>
    <property type="match status" value="2"/>
</dbReference>
<dbReference type="PANTHER" id="PTHR32322:SF2">
    <property type="entry name" value="EAMA DOMAIN-CONTAINING PROTEIN"/>
    <property type="match status" value="1"/>
</dbReference>
<name>A0A1M5KTI3_STRHI</name>
<evidence type="ECO:0000256" key="3">
    <source>
        <dbReference type="ARBA" id="ARBA00022692"/>
    </source>
</evidence>
<feature type="domain" description="EamA" evidence="8">
    <location>
        <begin position="7"/>
        <end position="134"/>
    </location>
</feature>
<keyword evidence="10" id="KW-1185">Reference proteome</keyword>
<feature type="transmembrane region" description="Helical" evidence="7">
    <location>
        <begin position="62"/>
        <end position="85"/>
    </location>
</feature>
<feature type="transmembrane region" description="Helical" evidence="7">
    <location>
        <begin position="120"/>
        <end position="141"/>
    </location>
</feature>
<dbReference type="InterPro" id="IPR050638">
    <property type="entry name" value="AA-Vitamin_Transporters"/>
</dbReference>
<dbReference type="OrthoDB" id="4055477at2"/>
<dbReference type="InterPro" id="IPR037185">
    <property type="entry name" value="EmrE-like"/>
</dbReference>
<reference evidence="9 10" key="1">
    <citation type="submission" date="2016-11" db="EMBL/GenBank/DDBJ databases">
        <authorList>
            <person name="Jaros S."/>
            <person name="Januszkiewicz K."/>
            <person name="Wedrychowicz H."/>
        </authorList>
    </citation>
    <scope>NUCLEOTIDE SEQUENCE [LARGE SCALE GENOMIC DNA]</scope>
    <source>
        <strain evidence="9 10">DSM 44523</strain>
    </source>
</reference>
<dbReference type="STRING" id="2017.SAMN05444320_11047"/>
<dbReference type="EMBL" id="FQVN01000010">
    <property type="protein sequence ID" value="SHG56078.1"/>
    <property type="molecule type" value="Genomic_DNA"/>
</dbReference>
<evidence type="ECO:0000256" key="6">
    <source>
        <dbReference type="SAM" id="MobiDB-lite"/>
    </source>
</evidence>
<feature type="compositionally biased region" description="Polar residues" evidence="6">
    <location>
        <begin position="295"/>
        <end position="304"/>
    </location>
</feature>
<evidence type="ECO:0000256" key="4">
    <source>
        <dbReference type="ARBA" id="ARBA00022989"/>
    </source>
</evidence>
<sequence length="304" mass="30267">MRIPPGLAALTILIWATSYLAGALGVAAAPPFLVTTVRFALAAVLMAGIAAVTRARWPRGRLLAHVAVSGLLFQGVQFVGVYGGMRAGVPAGVTALVIGLNPVVIAGLAAVVLRERIGRARVVGLVVGVAAVVAALGGRVAETGIDAGIGLTLLGLVGVSAGAVYQQRFCQGVDVKAASAVQLVAATPLVGVLALVEPGTVTEPLQAALAVLWLVVFASAAGGTLFLEVVRRGGAARAGTLFSAVPSVTALVSWPVLGETPSVGAVVGLVLGAVACVLGTRTPKAAEPAPGTHQMAVQEQPTRA</sequence>
<accession>A0A1M5KTI3</accession>
<organism evidence="9 10">
    <name type="scientific">Streptoalloteichus hindustanus</name>
    <dbReference type="NCBI Taxonomy" id="2017"/>
    <lineage>
        <taxon>Bacteria</taxon>
        <taxon>Bacillati</taxon>
        <taxon>Actinomycetota</taxon>
        <taxon>Actinomycetes</taxon>
        <taxon>Pseudonocardiales</taxon>
        <taxon>Pseudonocardiaceae</taxon>
        <taxon>Streptoalloteichus</taxon>
    </lineage>
</organism>
<evidence type="ECO:0000259" key="8">
    <source>
        <dbReference type="Pfam" id="PF00892"/>
    </source>
</evidence>
<evidence type="ECO:0000256" key="2">
    <source>
        <dbReference type="ARBA" id="ARBA00007362"/>
    </source>
</evidence>
<keyword evidence="3 7" id="KW-0812">Transmembrane</keyword>
<dbReference type="RefSeq" id="WP_073488285.1">
    <property type="nucleotide sequence ID" value="NZ_FQVN01000010.1"/>
</dbReference>
<feature type="transmembrane region" description="Helical" evidence="7">
    <location>
        <begin position="91"/>
        <end position="113"/>
    </location>
</feature>
<evidence type="ECO:0000256" key="1">
    <source>
        <dbReference type="ARBA" id="ARBA00004141"/>
    </source>
</evidence>
<gene>
    <name evidence="9" type="ORF">SAMN05444320_11047</name>
</gene>
<keyword evidence="4 7" id="KW-1133">Transmembrane helix</keyword>